<keyword evidence="2" id="KW-1185">Reference proteome</keyword>
<dbReference type="EMBL" id="JBHRUV010000013">
    <property type="protein sequence ID" value="MFC3265145.1"/>
    <property type="molecule type" value="Genomic_DNA"/>
</dbReference>
<proteinExistence type="predicted"/>
<evidence type="ECO:0000313" key="1">
    <source>
        <dbReference type="EMBL" id="MFC3265145.1"/>
    </source>
</evidence>
<dbReference type="RefSeq" id="WP_376829903.1">
    <property type="nucleotide sequence ID" value="NZ_JBHLWR010000006.1"/>
</dbReference>
<evidence type="ECO:0000313" key="2">
    <source>
        <dbReference type="Proteomes" id="UP001595536"/>
    </source>
</evidence>
<accession>A0ABV7LC11</accession>
<sequence length="121" mass="12740">MRETILWQRAEGALLFAAALALFWLTGPAIPWWAALAAFFAPDLSFAAYLAGARAGAFAYNLVHVYALGGVVYAAGAALASPETAAVGALLLGHSGFDRMLGYGLKTHAGFRFTHLGRIGR</sequence>
<gene>
    <name evidence="1" type="ORF">ACFOEX_02065</name>
</gene>
<reference evidence="2" key="1">
    <citation type="journal article" date="2019" name="Int. J. Syst. Evol. Microbiol.">
        <title>The Global Catalogue of Microorganisms (GCM) 10K type strain sequencing project: providing services to taxonomists for standard genome sequencing and annotation.</title>
        <authorList>
            <consortium name="The Broad Institute Genomics Platform"/>
            <consortium name="The Broad Institute Genome Sequencing Center for Infectious Disease"/>
            <person name="Wu L."/>
            <person name="Ma J."/>
        </authorList>
    </citation>
    <scope>NUCLEOTIDE SEQUENCE [LARGE SCALE GENOMIC DNA]</scope>
    <source>
        <strain evidence="2">CCM 7941</strain>
    </source>
</reference>
<name>A0ABV7LC11_9HYPH</name>
<organism evidence="1 2">
    <name type="scientific">Camelimonas abortus</name>
    <dbReference type="NCBI Taxonomy" id="1017184"/>
    <lineage>
        <taxon>Bacteria</taxon>
        <taxon>Pseudomonadati</taxon>
        <taxon>Pseudomonadota</taxon>
        <taxon>Alphaproteobacteria</taxon>
        <taxon>Hyphomicrobiales</taxon>
        <taxon>Chelatococcaceae</taxon>
        <taxon>Camelimonas</taxon>
    </lineage>
</organism>
<dbReference type="Proteomes" id="UP001595536">
    <property type="component" value="Unassembled WGS sequence"/>
</dbReference>
<comment type="caution">
    <text evidence="1">The sequence shown here is derived from an EMBL/GenBank/DDBJ whole genome shotgun (WGS) entry which is preliminary data.</text>
</comment>
<protein>
    <submittedName>
        <fullName evidence="1">DUF4260 family protein</fullName>
    </submittedName>
</protein>
<dbReference type="InterPro" id="IPR025356">
    <property type="entry name" value="DUF4260"/>
</dbReference>
<dbReference type="Pfam" id="PF14079">
    <property type="entry name" value="DUF4260"/>
    <property type="match status" value="1"/>
</dbReference>